<dbReference type="RefSeq" id="WP_192113367.1">
    <property type="nucleotide sequence ID" value="NZ_LT598928.1"/>
</dbReference>
<dbReference type="InterPro" id="IPR003736">
    <property type="entry name" value="PAAI_dom"/>
</dbReference>
<name>A0A212KA06_9BACT</name>
<organism evidence="3">
    <name type="scientific">uncultured Desulfovibrio sp</name>
    <dbReference type="NCBI Taxonomy" id="167968"/>
    <lineage>
        <taxon>Bacteria</taxon>
        <taxon>Pseudomonadati</taxon>
        <taxon>Thermodesulfobacteriota</taxon>
        <taxon>Desulfovibrionia</taxon>
        <taxon>Desulfovibrionales</taxon>
        <taxon>Desulfovibrionaceae</taxon>
        <taxon>Desulfovibrio</taxon>
        <taxon>environmental samples</taxon>
    </lineage>
</organism>
<evidence type="ECO:0000313" key="3">
    <source>
        <dbReference type="EMBL" id="SBW08579.1"/>
    </source>
</evidence>
<dbReference type="InterPro" id="IPR052723">
    <property type="entry name" value="Acyl-CoA_thioesterase_PaaI"/>
</dbReference>
<keyword evidence="1" id="KW-0378">Hydrolase</keyword>
<protein>
    <submittedName>
        <fullName evidence="3">Thioesterase superfamily protein</fullName>
    </submittedName>
</protein>
<dbReference type="Pfam" id="PF03061">
    <property type="entry name" value="4HBT"/>
    <property type="match status" value="1"/>
</dbReference>
<dbReference type="NCBIfam" id="TIGR00369">
    <property type="entry name" value="unchar_dom_1"/>
    <property type="match status" value="1"/>
</dbReference>
<dbReference type="CDD" id="cd03443">
    <property type="entry name" value="PaaI_thioesterase"/>
    <property type="match status" value="1"/>
</dbReference>
<gene>
    <name evidence="3" type="ORF">KM92DES2_12518</name>
</gene>
<dbReference type="InterPro" id="IPR029069">
    <property type="entry name" value="HotDog_dom_sf"/>
</dbReference>
<dbReference type="Gene3D" id="3.10.129.10">
    <property type="entry name" value="Hotdog Thioesterase"/>
    <property type="match status" value="1"/>
</dbReference>
<proteinExistence type="predicted"/>
<dbReference type="PANTHER" id="PTHR42856:SF1">
    <property type="entry name" value="ACYL-COENZYME A THIOESTERASE PAAI"/>
    <property type="match status" value="1"/>
</dbReference>
<dbReference type="SUPFAM" id="SSF54637">
    <property type="entry name" value="Thioesterase/thiol ester dehydrase-isomerase"/>
    <property type="match status" value="1"/>
</dbReference>
<dbReference type="PANTHER" id="PTHR42856">
    <property type="entry name" value="ACYL-COENZYME A THIOESTERASE PAAI"/>
    <property type="match status" value="1"/>
</dbReference>
<accession>A0A212KA06</accession>
<feature type="domain" description="Thioesterase" evidence="2">
    <location>
        <begin position="41"/>
        <end position="115"/>
    </location>
</feature>
<dbReference type="GO" id="GO:0016289">
    <property type="term" value="F:acyl-CoA hydrolase activity"/>
    <property type="evidence" value="ECO:0007669"/>
    <property type="project" value="UniProtKB-ARBA"/>
</dbReference>
<evidence type="ECO:0000259" key="2">
    <source>
        <dbReference type="Pfam" id="PF03061"/>
    </source>
</evidence>
<dbReference type="EMBL" id="FLUP01000001">
    <property type="protein sequence ID" value="SBW08579.1"/>
    <property type="molecule type" value="Genomic_DNA"/>
</dbReference>
<evidence type="ECO:0000256" key="1">
    <source>
        <dbReference type="ARBA" id="ARBA00022801"/>
    </source>
</evidence>
<dbReference type="InterPro" id="IPR006683">
    <property type="entry name" value="Thioestr_dom"/>
</dbReference>
<sequence>MKNYVEKHDKLVRYLDMTIESATPEYAKVTMPITENHKNGMGMAHGGAIFALADVAFGSAANAGKDYGVVSLNTTIEYLRPGKVSPLTAEAFVVRNGKHILNYDVKIYDGSGDLIAKCVAAGFQTDVLLPD</sequence>
<dbReference type="AlphaFoldDB" id="A0A212KA06"/>
<reference evidence="3" key="1">
    <citation type="submission" date="2016-04" db="EMBL/GenBank/DDBJ databases">
        <authorList>
            <person name="Evans L.H."/>
            <person name="Alamgir A."/>
            <person name="Owens N."/>
            <person name="Weber N.D."/>
            <person name="Virtaneva K."/>
            <person name="Barbian K."/>
            <person name="Babar A."/>
            <person name="Rosenke K."/>
        </authorList>
    </citation>
    <scope>NUCLEOTIDE SEQUENCE</scope>
    <source>
        <strain evidence="3">92-2</strain>
    </source>
</reference>